<dbReference type="Proteomes" id="UP000576082">
    <property type="component" value="Unassembled WGS sequence"/>
</dbReference>
<sequence>MKRNYFIIFLSLWILCSCTQEKEDLYVGQPKDLRYAGVADYKCGDFYTTYQPSVFTGGGEAEFKITNVVNASGEAVEVTKNFSIDPYNGVISFLEYNDLLPGDYTFDIAVANAITEVNFQNVLSFEAHQVEPSGLYYLPNLYSTYGNNMEFSTALPNVKGGGPYTYKLNNHTDVFMIDATTGSIHLAKEYTIGDDEFKEFKLDVAVENAQGEQVQESIMDIEVLGANIGQLLFHGIAIQADSEDYGLQNLKSTNYFGTVTKTLLGEEYTTVLNDSVNNSKFVGETWRRAWSGQTFPYQQENGVITDRVFAGYWSDGEESRSFLTSETIDLSDFTQDAYIETSGLWRYSGGAEHANQHISVAVVDATELDEEFPADAEWEILENDISDRFIQFPSDGIIKEIDLKLNGSLEVQIPEKYLGKQIQVALIADFLNPEIGALTRRFYVHELQVRAK</sequence>
<dbReference type="RefSeq" id="WP_169660209.1">
    <property type="nucleotide sequence ID" value="NZ_JABANE010000127.1"/>
</dbReference>
<proteinExistence type="predicted"/>
<accession>A0A7X9XCN2</accession>
<dbReference type="AlphaFoldDB" id="A0A7X9XCN2"/>
<dbReference type="EMBL" id="JABANE010000127">
    <property type="protein sequence ID" value="NME72011.1"/>
    <property type="molecule type" value="Genomic_DNA"/>
</dbReference>
<dbReference type="PROSITE" id="PS51257">
    <property type="entry name" value="PROKAR_LIPOPROTEIN"/>
    <property type="match status" value="1"/>
</dbReference>
<name>A0A7X9XCN2_9BACT</name>
<reference evidence="1 2" key="1">
    <citation type="submission" date="2020-04" db="EMBL/GenBank/DDBJ databases">
        <title>Flammeovirga sp. SR4, a novel species isolated from seawater.</title>
        <authorList>
            <person name="Wang X."/>
        </authorList>
    </citation>
    <scope>NUCLEOTIDE SEQUENCE [LARGE SCALE GENOMIC DNA]</scope>
    <source>
        <strain evidence="1 2">ATCC 23126</strain>
    </source>
</reference>
<dbReference type="Gene3D" id="2.60.40.2710">
    <property type="match status" value="1"/>
</dbReference>
<evidence type="ECO:0000313" key="2">
    <source>
        <dbReference type="Proteomes" id="UP000576082"/>
    </source>
</evidence>
<comment type="caution">
    <text evidence="1">The sequence shown here is derived from an EMBL/GenBank/DDBJ whole genome shotgun (WGS) entry which is preliminary data.</text>
</comment>
<gene>
    <name evidence="1" type="ORF">HHU12_28865</name>
</gene>
<organism evidence="1 2">
    <name type="scientific">Flammeovirga aprica JL-4</name>
    <dbReference type="NCBI Taxonomy" id="694437"/>
    <lineage>
        <taxon>Bacteria</taxon>
        <taxon>Pseudomonadati</taxon>
        <taxon>Bacteroidota</taxon>
        <taxon>Cytophagia</taxon>
        <taxon>Cytophagales</taxon>
        <taxon>Flammeovirgaceae</taxon>
        <taxon>Flammeovirga</taxon>
    </lineage>
</organism>
<evidence type="ECO:0000313" key="1">
    <source>
        <dbReference type="EMBL" id="NME72011.1"/>
    </source>
</evidence>
<protein>
    <submittedName>
        <fullName evidence="1">Uncharacterized protein</fullName>
    </submittedName>
</protein>
<keyword evidence="2" id="KW-1185">Reference proteome</keyword>